<accession>A0A2G5TMA2</accession>
<dbReference type="Proteomes" id="UP000230233">
    <property type="component" value="Chromosome V"/>
</dbReference>
<dbReference type="AlphaFoldDB" id="A0A2G5TMA2"/>
<organism evidence="1 2">
    <name type="scientific">Caenorhabditis nigoni</name>
    <dbReference type="NCBI Taxonomy" id="1611254"/>
    <lineage>
        <taxon>Eukaryota</taxon>
        <taxon>Metazoa</taxon>
        <taxon>Ecdysozoa</taxon>
        <taxon>Nematoda</taxon>
        <taxon>Chromadorea</taxon>
        <taxon>Rhabditida</taxon>
        <taxon>Rhabditina</taxon>
        <taxon>Rhabditomorpha</taxon>
        <taxon>Rhabditoidea</taxon>
        <taxon>Rhabditidae</taxon>
        <taxon>Peloderinae</taxon>
        <taxon>Caenorhabditis</taxon>
    </lineage>
</organism>
<gene>
    <name evidence="1" type="primary">Cnig_chr_V.g20334</name>
    <name evidence="1" type="ORF">B9Z55_020334</name>
</gene>
<dbReference type="EMBL" id="PDUG01000005">
    <property type="protein sequence ID" value="PIC28409.1"/>
    <property type="molecule type" value="Genomic_DNA"/>
</dbReference>
<protein>
    <submittedName>
        <fullName evidence="1">Uncharacterized protein</fullName>
    </submittedName>
</protein>
<reference evidence="2" key="1">
    <citation type="submission" date="2017-10" db="EMBL/GenBank/DDBJ databases">
        <title>Rapid genome shrinkage in a self-fertile nematode reveals novel sperm competition proteins.</title>
        <authorList>
            <person name="Yin D."/>
            <person name="Schwarz E.M."/>
            <person name="Thomas C.G."/>
            <person name="Felde R.L."/>
            <person name="Korf I.F."/>
            <person name="Cutter A.D."/>
            <person name="Schartner C.M."/>
            <person name="Ralston E.J."/>
            <person name="Meyer B.J."/>
            <person name="Haag E.S."/>
        </authorList>
    </citation>
    <scope>NUCLEOTIDE SEQUENCE [LARGE SCALE GENOMIC DNA]</scope>
    <source>
        <strain evidence="2">JU1422</strain>
    </source>
</reference>
<name>A0A2G5TMA2_9PELO</name>
<sequence>MEVFGRFKQESTHSSKNFHFENERQIVSFSISKLSLSYKLFPAFSVSWPSSCAPSFRRPVLNTTDTDMPLLIIHLIMEDMEHTMDTTVDMDMDLLMLDITEREKLDLDHLNKRTDFFLYIKF</sequence>
<proteinExistence type="predicted"/>
<evidence type="ECO:0000313" key="2">
    <source>
        <dbReference type="Proteomes" id="UP000230233"/>
    </source>
</evidence>
<comment type="caution">
    <text evidence="1">The sequence shown here is derived from an EMBL/GenBank/DDBJ whole genome shotgun (WGS) entry which is preliminary data.</text>
</comment>
<keyword evidence="2" id="KW-1185">Reference proteome</keyword>
<evidence type="ECO:0000313" key="1">
    <source>
        <dbReference type="EMBL" id="PIC28409.1"/>
    </source>
</evidence>